<dbReference type="OrthoDB" id="266313at2"/>
<evidence type="ECO:0000313" key="5">
    <source>
        <dbReference type="EMBL" id="OMF16831.1"/>
    </source>
</evidence>
<dbReference type="SUPFAM" id="SSF58104">
    <property type="entry name" value="Methyl-accepting chemotaxis protein (MCP) signaling domain"/>
    <property type="match status" value="1"/>
</dbReference>
<dbReference type="InterPro" id="IPR009050">
    <property type="entry name" value="Globin-like_sf"/>
</dbReference>
<dbReference type="GO" id="GO:0016020">
    <property type="term" value="C:membrane"/>
    <property type="evidence" value="ECO:0007669"/>
    <property type="project" value="InterPro"/>
</dbReference>
<dbReference type="GO" id="GO:0007165">
    <property type="term" value="P:signal transduction"/>
    <property type="evidence" value="ECO:0007669"/>
    <property type="project" value="UniProtKB-KW"/>
</dbReference>
<evidence type="ECO:0000259" key="4">
    <source>
        <dbReference type="PROSITE" id="PS50111"/>
    </source>
</evidence>
<dbReference type="PANTHER" id="PTHR32089:SF112">
    <property type="entry name" value="LYSOZYME-LIKE PROTEIN-RELATED"/>
    <property type="match status" value="1"/>
</dbReference>
<dbReference type="InterPro" id="IPR004089">
    <property type="entry name" value="MCPsignal_dom"/>
</dbReference>
<dbReference type="GO" id="GO:0020037">
    <property type="term" value="F:heme binding"/>
    <property type="evidence" value="ECO:0007669"/>
    <property type="project" value="InterPro"/>
</dbReference>
<dbReference type="Pfam" id="PF11563">
    <property type="entry name" value="Protoglobin"/>
    <property type="match status" value="1"/>
</dbReference>
<dbReference type="PROSITE" id="PS50111">
    <property type="entry name" value="CHEMOTAXIS_TRANSDUC_2"/>
    <property type="match status" value="1"/>
</dbReference>
<comment type="caution">
    <text evidence="5">The sequence shown here is derived from an EMBL/GenBank/DDBJ whole genome shotgun (WGS) entry which is preliminary data.</text>
</comment>
<gene>
    <name evidence="5" type="ORF">BK131_02230</name>
</gene>
<accession>A0A1R1C431</accession>
<dbReference type="Gene3D" id="1.10.490.10">
    <property type="entry name" value="Globins"/>
    <property type="match status" value="1"/>
</dbReference>
<feature type="region of interest" description="Disordered" evidence="3">
    <location>
        <begin position="290"/>
        <end position="310"/>
    </location>
</feature>
<evidence type="ECO:0000313" key="6">
    <source>
        <dbReference type="Proteomes" id="UP000187134"/>
    </source>
</evidence>
<dbReference type="AlphaFoldDB" id="A0A1R1C431"/>
<dbReference type="CDD" id="cd01068">
    <property type="entry name" value="globin_sensor"/>
    <property type="match status" value="1"/>
</dbReference>
<dbReference type="PANTHER" id="PTHR32089">
    <property type="entry name" value="METHYL-ACCEPTING CHEMOTAXIS PROTEIN MCPB"/>
    <property type="match status" value="1"/>
</dbReference>
<reference evidence="5 6" key="1">
    <citation type="submission" date="2016-11" db="EMBL/GenBank/DDBJ databases">
        <title>Paenibacillus species isolates.</title>
        <authorList>
            <person name="Beno S.M."/>
        </authorList>
    </citation>
    <scope>NUCLEOTIDE SEQUENCE [LARGE SCALE GENOMIC DNA]</scope>
    <source>
        <strain evidence="5 6">FSL H8-0246</strain>
    </source>
</reference>
<dbReference type="Pfam" id="PF00015">
    <property type="entry name" value="MCPsignal"/>
    <property type="match status" value="1"/>
</dbReference>
<dbReference type="InterPro" id="IPR044398">
    <property type="entry name" value="Globin-sensor_dom"/>
</dbReference>
<keyword evidence="1 2" id="KW-0807">Transducer</keyword>
<protein>
    <submittedName>
        <fullName evidence="5">Chemotaxis protein</fullName>
    </submittedName>
</protein>
<dbReference type="InterPro" id="IPR039379">
    <property type="entry name" value="Protoglobin_sensor_dom"/>
</dbReference>
<organism evidence="5 6">
    <name type="scientific">Paenibacillus amylolyticus</name>
    <dbReference type="NCBI Taxonomy" id="1451"/>
    <lineage>
        <taxon>Bacteria</taxon>
        <taxon>Bacillati</taxon>
        <taxon>Bacillota</taxon>
        <taxon>Bacilli</taxon>
        <taxon>Bacillales</taxon>
        <taxon>Paenibacillaceae</taxon>
        <taxon>Paenibacillus</taxon>
    </lineage>
</organism>
<name>A0A1R1C431_PAEAM</name>
<dbReference type="GO" id="GO:0019825">
    <property type="term" value="F:oxygen binding"/>
    <property type="evidence" value="ECO:0007669"/>
    <property type="project" value="InterPro"/>
</dbReference>
<evidence type="ECO:0000256" key="2">
    <source>
        <dbReference type="PROSITE-ProRule" id="PRU00284"/>
    </source>
</evidence>
<dbReference type="InterPro" id="IPR012292">
    <property type="entry name" value="Globin/Proto"/>
</dbReference>
<dbReference type="EMBL" id="MRTJ01000001">
    <property type="protein sequence ID" value="OMF16831.1"/>
    <property type="molecule type" value="Genomic_DNA"/>
</dbReference>
<dbReference type="Gene3D" id="1.10.287.950">
    <property type="entry name" value="Methyl-accepting chemotaxis protein"/>
    <property type="match status" value="1"/>
</dbReference>
<sequence length="335" mass="37323">MSSISATRQKQLDYMGLTAGDLALLADHRPVFKKVVNEVVDHFYNHVGNYPELVDLIARFSTIDRLKETQKMYWLSMTDGVVDDAYIEQRIAIGLVHSRIGLSEDYYLGTYMVYLDIATSIFQQVIPDSWHLVIQALSKMFNLDSQLVLEAYEKKEKEKLSQLADDQQHTLQAITQITQELTGMISELNENALAISSVAKETAASQDQAQVLLTELTGEINQIGKMGELIREISDQSHLVGLNAAIEAAHAGEFGRGFEVVASEVRKLAASSRDAQGKIQSNLEQIMKKLSSVQQESDHTSRGARSQASRSAELAVFATTMEKLSLDLKKLEQQE</sequence>
<dbReference type="SMART" id="SM00283">
    <property type="entry name" value="MA"/>
    <property type="match status" value="1"/>
</dbReference>
<evidence type="ECO:0000256" key="3">
    <source>
        <dbReference type="SAM" id="MobiDB-lite"/>
    </source>
</evidence>
<proteinExistence type="predicted"/>
<dbReference type="RefSeq" id="WP_062833495.1">
    <property type="nucleotide sequence ID" value="NZ_BCNV01000001.1"/>
</dbReference>
<feature type="domain" description="Methyl-accepting transducer" evidence="4">
    <location>
        <begin position="158"/>
        <end position="335"/>
    </location>
</feature>
<dbReference type="SUPFAM" id="SSF46458">
    <property type="entry name" value="Globin-like"/>
    <property type="match status" value="1"/>
</dbReference>
<dbReference type="Proteomes" id="UP000187134">
    <property type="component" value="Unassembled WGS sequence"/>
</dbReference>
<evidence type="ECO:0000256" key="1">
    <source>
        <dbReference type="ARBA" id="ARBA00023224"/>
    </source>
</evidence>